<dbReference type="Pfam" id="PF01479">
    <property type="entry name" value="S4"/>
    <property type="match status" value="1"/>
</dbReference>
<reference evidence="3" key="1">
    <citation type="submission" date="2020-04" db="EMBL/GenBank/DDBJ databases">
        <title>A desert anoxygenic phototrophic bacterium fixes CO2 using RubisCO under aerobic conditions.</title>
        <authorList>
            <person name="Tang K."/>
        </authorList>
    </citation>
    <scope>NUCLEOTIDE SEQUENCE [LARGE SCALE GENOMIC DNA]</scope>
    <source>
        <strain evidence="3">MIMtkB3</strain>
    </source>
</reference>
<feature type="domain" description="RNA-binding S4" evidence="2">
    <location>
        <begin position="28"/>
        <end position="92"/>
    </location>
</feature>
<dbReference type="InterPro" id="IPR036986">
    <property type="entry name" value="S4_RNA-bd_sf"/>
</dbReference>
<dbReference type="SUPFAM" id="SSF55174">
    <property type="entry name" value="Alpha-L RNA-binding motif"/>
    <property type="match status" value="1"/>
</dbReference>
<evidence type="ECO:0000313" key="4">
    <source>
        <dbReference type="Proteomes" id="UP000501891"/>
    </source>
</evidence>
<protein>
    <submittedName>
        <fullName evidence="3">RNA-binding S4 domain-containing protein</fullName>
    </submittedName>
</protein>
<dbReference type="CDD" id="cd00165">
    <property type="entry name" value="S4"/>
    <property type="match status" value="1"/>
</dbReference>
<evidence type="ECO:0000256" key="1">
    <source>
        <dbReference type="PROSITE-ProRule" id="PRU00182"/>
    </source>
</evidence>
<dbReference type="InterPro" id="IPR002942">
    <property type="entry name" value="S4_RNA-bd"/>
</dbReference>
<dbReference type="Proteomes" id="UP000501891">
    <property type="component" value="Chromosome"/>
</dbReference>
<sequence length="120" mass="12848">MAGKGDGKNDDTSTSDPADAADLAQGRLRLDKWLWYARFVKTRSLAAKLCTSGSIRTGGAPVTKASHMVRAGDVLTFPLGPHIRVIKILALAARRGPAPEAQALYEDLSPPTPETRLPRV</sequence>
<dbReference type="AlphaFoldDB" id="A0A858RCC6"/>
<evidence type="ECO:0000313" key="3">
    <source>
        <dbReference type="EMBL" id="QJE74576.1"/>
    </source>
</evidence>
<gene>
    <name evidence="3" type="ORF">HHL28_17240</name>
</gene>
<keyword evidence="4" id="KW-1185">Reference proteome</keyword>
<name>A0A858RCC6_9PROT</name>
<proteinExistence type="predicted"/>
<dbReference type="PROSITE" id="PS50889">
    <property type="entry name" value="S4"/>
    <property type="match status" value="1"/>
</dbReference>
<dbReference type="KEGG" id="acru:HHL28_17240"/>
<dbReference type="Gene3D" id="3.10.290.10">
    <property type="entry name" value="RNA-binding S4 domain"/>
    <property type="match status" value="1"/>
</dbReference>
<keyword evidence="1" id="KW-0694">RNA-binding</keyword>
<dbReference type="EMBL" id="CP051775">
    <property type="protein sequence ID" value="QJE74576.1"/>
    <property type="molecule type" value="Genomic_DNA"/>
</dbReference>
<dbReference type="GO" id="GO:0003723">
    <property type="term" value="F:RNA binding"/>
    <property type="evidence" value="ECO:0007669"/>
    <property type="project" value="UniProtKB-KW"/>
</dbReference>
<accession>A0A858RCC6</accession>
<organism evidence="3 4">
    <name type="scientific">Aerophototrophica crusticola</name>
    <dbReference type="NCBI Taxonomy" id="1709002"/>
    <lineage>
        <taxon>Bacteria</taxon>
        <taxon>Pseudomonadati</taxon>
        <taxon>Pseudomonadota</taxon>
        <taxon>Alphaproteobacteria</taxon>
        <taxon>Rhodospirillales</taxon>
        <taxon>Rhodospirillaceae</taxon>
        <taxon>Aerophototrophica</taxon>
    </lineage>
</organism>
<evidence type="ECO:0000259" key="2">
    <source>
        <dbReference type="SMART" id="SM00363"/>
    </source>
</evidence>
<dbReference type="SMART" id="SM00363">
    <property type="entry name" value="S4"/>
    <property type="match status" value="1"/>
</dbReference>